<feature type="repeat" description="WD" evidence="4">
    <location>
        <begin position="332"/>
        <end position="364"/>
    </location>
</feature>
<dbReference type="GO" id="GO:0043161">
    <property type="term" value="P:proteasome-mediated ubiquitin-dependent protein catabolic process"/>
    <property type="evidence" value="ECO:0007669"/>
    <property type="project" value="TreeGrafter"/>
</dbReference>
<dbReference type="EMBL" id="LDAU01000198">
    <property type="protein sequence ID" value="KRX00017.1"/>
    <property type="molecule type" value="Genomic_DNA"/>
</dbReference>
<evidence type="ECO:0000313" key="5">
    <source>
        <dbReference type="EMBL" id="KRX00017.1"/>
    </source>
</evidence>
<evidence type="ECO:0000256" key="2">
    <source>
        <dbReference type="ARBA" id="ARBA00022574"/>
    </source>
</evidence>
<dbReference type="GO" id="GO:0043130">
    <property type="term" value="F:ubiquitin binding"/>
    <property type="evidence" value="ECO:0007669"/>
    <property type="project" value="TreeGrafter"/>
</dbReference>
<dbReference type="SMART" id="SM00320">
    <property type="entry name" value="WD40"/>
    <property type="match status" value="5"/>
</dbReference>
<dbReference type="InterPro" id="IPR015943">
    <property type="entry name" value="WD40/YVTN_repeat-like_dom_sf"/>
</dbReference>
<dbReference type="Proteomes" id="UP000054937">
    <property type="component" value="Unassembled WGS sequence"/>
</dbReference>
<keyword evidence="1" id="KW-0963">Cytoplasm</keyword>
<dbReference type="GO" id="GO:0005634">
    <property type="term" value="C:nucleus"/>
    <property type="evidence" value="ECO:0007669"/>
    <property type="project" value="TreeGrafter"/>
</dbReference>
<dbReference type="PANTHER" id="PTHR19849:SF0">
    <property type="entry name" value="PHOSPHOLIPASE A-2-ACTIVATING PROTEIN"/>
    <property type="match status" value="1"/>
</dbReference>
<dbReference type="InterPro" id="IPR036322">
    <property type="entry name" value="WD40_repeat_dom_sf"/>
</dbReference>
<dbReference type="OrthoDB" id="308449at2759"/>
<dbReference type="InParanoid" id="A0A0V0QCS3"/>
<dbReference type="Pfam" id="PF00400">
    <property type="entry name" value="WD40"/>
    <property type="match status" value="1"/>
</dbReference>
<dbReference type="AlphaFoldDB" id="A0A0V0QCS3"/>
<keyword evidence="2 4" id="KW-0853">WD repeat</keyword>
<proteinExistence type="predicted"/>
<evidence type="ECO:0000256" key="4">
    <source>
        <dbReference type="PROSITE-ProRule" id="PRU00221"/>
    </source>
</evidence>
<dbReference type="InterPro" id="IPR001680">
    <property type="entry name" value="WD40_rpt"/>
</dbReference>
<dbReference type="GO" id="GO:0005737">
    <property type="term" value="C:cytoplasm"/>
    <property type="evidence" value="ECO:0007669"/>
    <property type="project" value="TreeGrafter"/>
</dbReference>
<dbReference type="PROSITE" id="PS50082">
    <property type="entry name" value="WD_REPEATS_2"/>
    <property type="match status" value="1"/>
</dbReference>
<evidence type="ECO:0000313" key="6">
    <source>
        <dbReference type="Proteomes" id="UP000054937"/>
    </source>
</evidence>
<dbReference type="Gene3D" id="2.130.10.10">
    <property type="entry name" value="YVTN repeat-like/Quinoprotein amine dehydrogenase"/>
    <property type="match status" value="2"/>
</dbReference>
<dbReference type="GO" id="GO:0010992">
    <property type="term" value="P:ubiquitin recycling"/>
    <property type="evidence" value="ECO:0007669"/>
    <property type="project" value="TreeGrafter"/>
</dbReference>
<protein>
    <submittedName>
        <fullName evidence="5">WD40-repeat-containing domain</fullName>
    </submittedName>
</protein>
<dbReference type="PROSITE" id="PS50294">
    <property type="entry name" value="WD_REPEATS_REGION"/>
    <property type="match status" value="1"/>
</dbReference>
<accession>A0A0V0QCS3</accession>
<gene>
    <name evidence="5" type="ORF">PPERSA_05519</name>
</gene>
<comment type="caution">
    <text evidence="5">The sequence shown here is derived from an EMBL/GenBank/DDBJ whole genome shotgun (WGS) entry which is preliminary data.</text>
</comment>
<keyword evidence="3" id="KW-0677">Repeat</keyword>
<evidence type="ECO:0000256" key="3">
    <source>
        <dbReference type="ARBA" id="ARBA00022737"/>
    </source>
</evidence>
<sequence>MDKLLCPLHKLQSQKFCTSLFCNKETTRIICEKCLQQDGQHYEHEFIGYDELQKFIENDSHEEAVFDILQIKNNLVSIAGDNQIKLWGLEQQKCLDTYKSKERAFFFCMCYTKQGFAVGDSDGNITGFSYQESLENPFKFMQKGHIDQIVCIQSYCQISLQEEKLFTGGENGLIKVWNYYTEECINQLNFSDLDLGLMMINNDRLYALGQAGNLQSWNFKKNYMTKKHQIQISDQDYQNKQDSYDENQVSSFWVLDESNIIFTTFKDIYVFNIQQEKITSYEKNIHQLQIFSVKQVCKNIYATSSQDEIVKLWKIDTAEINQNQIKLFKILKGGHTDGIKNIIRIKNSNLFATAGADEKIVIWN</sequence>
<dbReference type="SUPFAM" id="SSF50978">
    <property type="entry name" value="WD40 repeat-like"/>
    <property type="match status" value="1"/>
</dbReference>
<keyword evidence="6" id="KW-1185">Reference proteome</keyword>
<evidence type="ECO:0000256" key="1">
    <source>
        <dbReference type="ARBA" id="ARBA00022490"/>
    </source>
</evidence>
<reference evidence="5 6" key="1">
    <citation type="journal article" date="2015" name="Sci. Rep.">
        <title>Genome of the facultative scuticociliatosis pathogen Pseudocohnilembus persalinus provides insight into its virulence through horizontal gene transfer.</title>
        <authorList>
            <person name="Xiong J."/>
            <person name="Wang G."/>
            <person name="Cheng J."/>
            <person name="Tian M."/>
            <person name="Pan X."/>
            <person name="Warren A."/>
            <person name="Jiang C."/>
            <person name="Yuan D."/>
            <person name="Miao W."/>
        </authorList>
    </citation>
    <scope>NUCLEOTIDE SEQUENCE [LARGE SCALE GENOMIC DNA]</scope>
    <source>
        <strain evidence="5">36N120E</strain>
    </source>
</reference>
<organism evidence="5 6">
    <name type="scientific">Pseudocohnilembus persalinus</name>
    <name type="common">Ciliate</name>
    <dbReference type="NCBI Taxonomy" id="266149"/>
    <lineage>
        <taxon>Eukaryota</taxon>
        <taxon>Sar</taxon>
        <taxon>Alveolata</taxon>
        <taxon>Ciliophora</taxon>
        <taxon>Intramacronucleata</taxon>
        <taxon>Oligohymenophorea</taxon>
        <taxon>Scuticociliatia</taxon>
        <taxon>Philasterida</taxon>
        <taxon>Pseudocohnilembidae</taxon>
        <taxon>Pseudocohnilembus</taxon>
    </lineage>
</organism>
<name>A0A0V0QCS3_PSEPJ</name>
<dbReference type="PANTHER" id="PTHR19849">
    <property type="entry name" value="PHOSPHOLIPASE A-2-ACTIVATING PROTEIN"/>
    <property type="match status" value="1"/>
</dbReference>